<dbReference type="Gene3D" id="3.30.50.10">
    <property type="entry name" value="Erythroid Transcription Factor GATA-1, subunit A"/>
    <property type="match status" value="1"/>
</dbReference>
<evidence type="ECO:0000256" key="2">
    <source>
        <dbReference type="ARBA" id="ARBA00005993"/>
    </source>
</evidence>
<dbReference type="InterPro" id="IPR013088">
    <property type="entry name" value="Znf_NHR/GATA"/>
</dbReference>
<feature type="region of interest" description="Disordered" evidence="12">
    <location>
        <begin position="140"/>
        <end position="174"/>
    </location>
</feature>
<protein>
    <submittedName>
        <fullName evidence="15">Uncharacterized protein</fullName>
    </submittedName>
</protein>
<feature type="domain" description="NR LBD" evidence="14">
    <location>
        <begin position="207"/>
        <end position="480"/>
    </location>
</feature>
<reference evidence="15" key="2">
    <citation type="submission" date="2022-06" db="UniProtKB">
        <authorList>
            <consortium name="EnsemblMetazoa"/>
        </authorList>
    </citation>
    <scope>IDENTIFICATION</scope>
    <source>
        <strain evidence="15">DF5081</strain>
    </source>
</reference>
<dbReference type="GO" id="GO:0003700">
    <property type="term" value="F:DNA-binding transcription factor activity"/>
    <property type="evidence" value="ECO:0007669"/>
    <property type="project" value="InterPro"/>
</dbReference>
<dbReference type="GO" id="GO:0005634">
    <property type="term" value="C:nucleus"/>
    <property type="evidence" value="ECO:0007669"/>
    <property type="project" value="UniProtKB-SubCell"/>
</dbReference>
<dbReference type="InterPro" id="IPR000536">
    <property type="entry name" value="Nucl_hrmn_rcpt_lig-bd"/>
</dbReference>
<evidence type="ECO:0000256" key="9">
    <source>
        <dbReference type="ARBA" id="ARBA00023170"/>
    </source>
</evidence>
<feature type="domain" description="Nuclear receptor" evidence="13">
    <location>
        <begin position="57"/>
        <end position="132"/>
    </location>
</feature>
<dbReference type="InterPro" id="IPR049636">
    <property type="entry name" value="HNF4-like_DBD"/>
</dbReference>
<evidence type="ECO:0000256" key="7">
    <source>
        <dbReference type="ARBA" id="ARBA00023125"/>
    </source>
</evidence>
<keyword evidence="16" id="KW-1185">Reference proteome</keyword>
<dbReference type="CDD" id="cd06960">
    <property type="entry name" value="NR_DBD_HNF4A"/>
    <property type="match status" value="1"/>
</dbReference>
<dbReference type="PROSITE" id="PS51843">
    <property type="entry name" value="NR_LBD"/>
    <property type="match status" value="1"/>
</dbReference>
<keyword evidence="10 11" id="KW-0539">Nucleus</keyword>
<comment type="subcellular location">
    <subcellularLocation>
        <location evidence="1 11">Nucleus</location>
    </subcellularLocation>
</comment>
<keyword evidence="4 11" id="KW-0863">Zinc-finger</keyword>
<evidence type="ECO:0000256" key="4">
    <source>
        <dbReference type="ARBA" id="ARBA00022771"/>
    </source>
</evidence>
<dbReference type="InterPro" id="IPR035500">
    <property type="entry name" value="NHR-like_dom_sf"/>
</dbReference>
<dbReference type="Gene3D" id="1.10.565.10">
    <property type="entry name" value="Retinoid X Receptor"/>
    <property type="match status" value="1"/>
</dbReference>
<dbReference type="PANTHER" id="PTHR46011:SF7">
    <property type="entry name" value="NUCLEAR HORMONE RECEPTOR FAMILY-RELATED"/>
    <property type="match status" value="1"/>
</dbReference>
<evidence type="ECO:0000259" key="13">
    <source>
        <dbReference type="PROSITE" id="PS51030"/>
    </source>
</evidence>
<dbReference type="Proteomes" id="UP000005237">
    <property type="component" value="Unassembled WGS sequence"/>
</dbReference>
<dbReference type="GO" id="GO:0006357">
    <property type="term" value="P:regulation of transcription by RNA polymerase II"/>
    <property type="evidence" value="ECO:0007669"/>
    <property type="project" value="TreeGrafter"/>
</dbReference>
<dbReference type="GO" id="GO:0000978">
    <property type="term" value="F:RNA polymerase II cis-regulatory region sequence-specific DNA binding"/>
    <property type="evidence" value="ECO:0007669"/>
    <property type="project" value="InterPro"/>
</dbReference>
<evidence type="ECO:0000256" key="6">
    <source>
        <dbReference type="ARBA" id="ARBA00023015"/>
    </source>
</evidence>
<comment type="similarity">
    <text evidence="2 11">Belongs to the nuclear hormone receptor family.</text>
</comment>
<name>A0A8R1HPE0_CAEJA</name>
<keyword evidence="9 11" id="KW-0675">Receptor</keyword>
<dbReference type="PROSITE" id="PS51030">
    <property type="entry name" value="NUCLEAR_REC_DBD_2"/>
    <property type="match status" value="1"/>
</dbReference>
<evidence type="ECO:0000313" key="16">
    <source>
        <dbReference type="Proteomes" id="UP000005237"/>
    </source>
</evidence>
<dbReference type="OMA" id="RESCIIN"/>
<proteinExistence type="inferred from homology"/>
<dbReference type="Pfam" id="PF00104">
    <property type="entry name" value="Hormone_recep"/>
    <property type="match status" value="1"/>
</dbReference>
<evidence type="ECO:0000256" key="5">
    <source>
        <dbReference type="ARBA" id="ARBA00022833"/>
    </source>
</evidence>
<keyword evidence="3 11" id="KW-0479">Metal-binding</keyword>
<dbReference type="PANTHER" id="PTHR46011">
    <property type="entry name" value="NUCLEAR HORMONE RECEPTOR FAMILY MEMBER NHR-86-RELATED"/>
    <property type="match status" value="1"/>
</dbReference>
<evidence type="ECO:0000256" key="1">
    <source>
        <dbReference type="ARBA" id="ARBA00004123"/>
    </source>
</evidence>
<evidence type="ECO:0000256" key="11">
    <source>
        <dbReference type="RuleBase" id="RU004334"/>
    </source>
</evidence>
<evidence type="ECO:0000256" key="12">
    <source>
        <dbReference type="SAM" id="MobiDB-lite"/>
    </source>
</evidence>
<feature type="compositionally biased region" description="Pro residues" evidence="12">
    <location>
        <begin position="154"/>
        <end position="163"/>
    </location>
</feature>
<evidence type="ECO:0000259" key="14">
    <source>
        <dbReference type="PROSITE" id="PS51843"/>
    </source>
</evidence>
<dbReference type="Pfam" id="PF00105">
    <property type="entry name" value="zf-C4"/>
    <property type="match status" value="1"/>
</dbReference>
<evidence type="ECO:0000256" key="3">
    <source>
        <dbReference type="ARBA" id="ARBA00022723"/>
    </source>
</evidence>
<reference evidence="16" key="1">
    <citation type="submission" date="2010-08" db="EMBL/GenBank/DDBJ databases">
        <authorList>
            <consortium name="Caenorhabditis japonica Sequencing Consortium"/>
            <person name="Wilson R.K."/>
        </authorList>
    </citation>
    <scope>NUCLEOTIDE SEQUENCE [LARGE SCALE GENOMIC DNA]</scope>
    <source>
        <strain evidence="16">DF5081</strain>
    </source>
</reference>
<keyword evidence="8 11" id="KW-0804">Transcription</keyword>
<sequence>MHQEEKKPERFQNIQPDSTDAVEEVDMLRLEKLEQPSSSTTCTVLPSATFRSARYEKPKCAVCLEDGDGLHFGAEACRACTAFFRRSVALNKKYECRAHGNCEVASNIRCMCRACRFTKCLKVGMNPECVQNRRDITGAEGMSETKPFTIGKNSPPPPPPVPPSSSSSASSNQQIHVPVPVHQNNMTPLLDFSLFKSESTSSFSSFSLPASLPGLLISPSLDTMPLLERMRMNYEKMENARTVIHRRDGESIFQQKVPRSLNFREATEVTSKEVALVADWVEWCFDDFSVLPIDQKTILFQNFFVYFSVLEGTFMTMNSGNDNLMVMASKDYVDYANLEHFFSECDSDPSYPPEELARLIKPSFDLQKRSLINLMKIENLDQYEFFAICVMLFWDFGLEGQSDDCNEVGRKVKHQVAREMAFYLRHVKKHEEPLYRLLNMVAILPALQRAVRRFQEDIQMAHIFKIYALPANFYNIVNGKFS</sequence>
<dbReference type="AlphaFoldDB" id="A0A8R1HPE0"/>
<keyword evidence="7 11" id="KW-0238">DNA-binding</keyword>
<evidence type="ECO:0000256" key="10">
    <source>
        <dbReference type="ARBA" id="ARBA00023242"/>
    </source>
</evidence>
<keyword evidence="6 11" id="KW-0805">Transcription regulation</keyword>
<keyword evidence="5 11" id="KW-0862">Zinc</keyword>
<dbReference type="GO" id="GO:0008270">
    <property type="term" value="F:zinc ion binding"/>
    <property type="evidence" value="ECO:0007669"/>
    <property type="project" value="UniProtKB-KW"/>
</dbReference>
<evidence type="ECO:0000256" key="8">
    <source>
        <dbReference type="ARBA" id="ARBA00023163"/>
    </source>
</evidence>
<accession>A0A8R1HPE0</accession>
<dbReference type="PRINTS" id="PR00047">
    <property type="entry name" value="STROIDFINGER"/>
</dbReference>
<dbReference type="SUPFAM" id="SSF57716">
    <property type="entry name" value="Glucocorticoid receptor-like (DNA-binding domain)"/>
    <property type="match status" value="1"/>
</dbReference>
<dbReference type="SUPFAM" id="SSF48508">
    <property type="entry name" value="Nuclear receptor ligand-binding domain"/>
    <property type="match status" value="1"/>
</dbReference>
<dbReference type="InterPro" id="IPR001628">
    <property type="entry name" value="Znf_hrmn_rcpt"/>
</dbReference>
<organism evidence="15 16">
    <name type="scientific">Caenorhabditis japonica</name>
    <dbReference type="NCBI Taxonomy" id="281687"/>
    <lineage>
        <taxon>Eukaryota</taxon>
        <taxon>Metazoa</taxon>
        <taxon>Ecdysozoa</taxon>
        <taxon>Nematoda</taxon>
        <taxon>Chromadorea</taxon>
        <taxon>Rhabditida</taxon>
        <taxon>Rhabditina</taxon>
        <taxon>Rhabditomorpha</taxon>
        <taxon>Rhabditoidea</taxon>
        <taxon>Rhabditidae</taxon>
        <taxon>Peloderinae</taxon>
        <taxon>Caenorhabditis</taxon>
    </lineage>
</organism>
<dbReference type="PROSITE" id="PS00031">
    <property type="entry name" value="NUCLEAR_REC_DBD_1"/>
    <property type="match status" value="1"/>
</dbReference>
<dbReference type="SMART" id="SM00430">
    <property type="entry name" value="HOLI"/>
    <property type="match status" value="1"/>
</dbReference>
<evidence type="ECO:0000313" key="15">
    <source>
        <dbReference type="EnsemblMetazoa" id="CJA07390.1"/>
    </source>
</evidence>
<dbReference type="SMART" id="SM00399">
    <property type="entry name" value="ZnF_C4"/>
    <property type="match status" value="1"/>
</dbReference>
<dbReference type="EnsemblMetazoa" id="CJA07390.1">
    <property type="protein sequence ID" value="CJA07390.1"/>
    <property type="gene ID" value="WBGene00126594"/>
</dbReference>